<evidence type="ECO:0000256" key="1">
    <source>
        <dbReference type="SAM" id="MobiDB-lite"/>
    </source>
</evidence>
<keyword evidence="3" id="KW-1185">Reference proteome</keyword>
<dbReference type="EMBL" id="CATNWA010018162">
    <property type="protein sequence ID" value="CAI9605697.1"/>
    <property type="molecule type" value="Genomic_DNA"/>
</dbReference>
<evidence type="ECO:0000313" key="2">
    <source>
        <dbReference type="EMBL" id="CAI9605697.1"/>
    </source>
</evidence>
<feature type="compositionally biased region" description="Basic and acidic residues" evidence="1">
    <location>
        <begin position="23"/>
        <end position="35"/>
    </location>
</feature>
<sequence length="51" mass="5763">MTFKIFKFAAGSGARTSRRHRDRNTEAGCRHRPEEIAGDAAGDTSQERRTR</sequence>
<proteinExistence type="predicted"/>
<accession>A0ABN9G8M5</accession>
<reference evidence="2" key="1">
    <citation type="submission" date="2023-05" db="EMBL/GenBank/DDBJ databases">
        <authorList>
            <person name="Stuckert A."/>
        </authorList>
    </citation>
    <scope>NUCLEOTIDE SEQUENCE</scope>
</reference>
<organism evidence="2 3">
    <name type="scientific">Staurois parvus</name>
    <dbReference type="NCBI Taxonomy" id="386267"/>
    <lineage>
        <taxon>Eukaryota</taxon>
        <taxon>Metazoa</taxon>
        <taxon>Chordata</taxon>
        <taxon>Craniata</taxon>
        <taxon>Vertebrata</taxon>
        <taxon>Euteleostomi</taxon>
        <taxon>Amphibia</taxon>
        <taxon>Batrachia</taxon>
        <taxon>Anura</taxon>
        <taxon>Neobatrachia</taxon>
        <taxon>Ranoidea</taxon>
        <taxon>Ranidae</taxon>
        <taxon>Staurois</taxon>
    </lineage>
</organism>
<name>A0ABN9G8M5_9NEOB</name>
<feature type="region of interest" description="Disordered" evidence="1">
    <location>
        <begin position="10"/>
        <end position="51"/>
    </location>
</feature>
<protein>
    <submittedName>
        <fullName evidence="2">Uncharacterized protein</fullName>
    </submittedName>
</protein>
<comment type="caution">
    <text evidence="2">The sequence shown here is derived from an EMBL/GenBank/DDBJ whole genome shotgun (WGS) entry which is preliminary data.</text>
</comment>
<gene>
    <name evidence="2" type="ORF">SPARVUS_LOCUS13652462</name>
</gene>
<evidence type="ECO:0000313" key="3">
    <source>
        <dbReference type="Proteomes" id="UP001162483"/>
    </source>
</evidence>
<dbReference type="Proteomes" id="UP001162483">
    <property type="component" value="Unassembled WGS sequence"/>
</dbReference>